<organism evidence="1 2">
    <name type="scientific">Sparassis crispa</name>
    <dbReference type="NCBI Taxonomy" id="139825"/>
    <lineage>
        <taxon>Eukaryota</taxon>
        <taxon>Fungi</taxon>
        <taxon>Dikarya</taxon>
        <taxon>Basidiomycota</taxon>
        <taxon>Agaricomycotina</taxon>
        <taxon>Agaricomycetes</taxon>
        <taxon>Polyporales</taxon>
        <taxon>Sparassidaceae</taxon>
        <taxon>Sparassis</taxon>
    </lineage>
</organism>
<comment type="caution">
    <text evidence="1">The sequence shown here is derived from an EMBL/GenBank/DDBJ whole genome shotgun (WGS) entry which is preliminary data.</text>
</comment>
<dbReference type="RefSeq" id="XP_027610946.1">
    <property type="nucleotide sequence ID" value="XM_027755145.1"/>
</dbReference>
<proteinExistence type="predicted"/>
<dbReference type="Proteomes" id="UP000287166">
    <property type="component" value="Unassembled WGS sequence"/>
</dbReference>
<reference evidence="1 2" key="1">
    <citation type="journal article" date="2018" name="Sci. Rep.">
        <title>Genome sequence of the cauliflower mushroom Sparassis crispa (Hanabiratake) and its association with beneficial usage.</title>
        <authorList>
            <person name="Kiyama R."/>
            <person name="Furutani Y."/>
            <person name="Kawaguchi K."/>
            <person name="Nakanishi T."/>
        </authorList>
    </citation>
    <scope>NUCLEOTIDE SEQUENCE [LARGE SCALE GENOMIC DNA]</scope>
</reference>
<gene>
    <name evidence="1" type="ORF">SCP_0212350</name>
</gene>
<accession>A0A401GD41</accession>
<evidence type="ECO:0000313" key="2">
    <source>
        <dbReference type="Proteomes" id="UP000287166"/>
    </source>
</evidence>
<dbReference type="EMBL" id="BFAD01000002">
    <property type="protein sequence ID" value="GBE80033.1"/>
    <property type="molecule type" value="Genomic_DNA"/>
</dbReference>
<evidence type="ECO:0000313" key="1">
    <source>
        <dbReference type="EMBL" id="GBE80033.1"/>
    </source>
</evidence>
<dbReference type="InParanoid" id="A0A401GD41"/>
<name>A0A401GD41_9APHY</name>
<protein>
    <submittedName>
        <fullName evidence="1">Uncharacterized protein</fullName>
    </submittedName>
</protein>
<dbReference type="AlphaFoldDB" id="A0A401GD41"/>
<sequence>MHGIKDLAVCAAGRSPEDVVATRVAAPKAVINGTALLPEDTCAQWAVVVSWLTVATAAAVPRTT</sequence>
<keyword evidence="2" id="KW-1185">Reference proteome</keyword>
<dbReference type="GeneID" id="38776950"/>